<feature type="transmembrane region" description="Helical" evidence="1">
    <location>
        <begin position="297"/>
        <end position="317"/>
    </location>
</feature>
<proteinExistence type="predicted"/>
<feature type="transmembrane region" description="Helical" evidence="1">
    <location>
        <begin position="159"/>
        <end position="177"/>
    </location>
</feature>
<feature type="domain" description="Inositolphosphotransferase Aur1/Ipt1" evidence="2">
    <location>
        <begin position="127"/>
        <end position="335"/>
    </location>
</feature>
<feature type="transmembrane region" description="Helical" evidence="1">
    <location>
        <begin position="189"/>
        <end position="210"/>
    </location>
</feature>
<dbReference type="STRING" id="295068.MAQ5080_01484"/>
<evidence type="ECO:0000313" key="3">
    <source>
        <dbReference type="EMBL" id="SBS29727.1"/>
    </source>
</evidence>
<keyword evidence="1" id="KW-1133">Transmembrane helix</keyword>
<evidence type="ECO:0000259" key="2">
    <source>
        <dbReference type="Pfam" id="PF14378"/>
    </source>
</evidence>
<sequence>MTVLNTAPFQRDRYIYATCFMVIVLHFVAHQILGTPFLSSFYILFTFKAFAMTCLLGFVVYFFVLLYRREKSPLSQYAKFISYPFKHPSEALNIALMLTAISLILSVYTSVKDAISFINPFYLDPLLISLEEKIHFGYQPWQLTHALFNSSLATGVINLFYNLWFFFCWIFIIYFCVATRNAQLRQQALISFIGCWMLIGGVLAILFSSVGPCFYGNAYDQSPLFDPLMTLLNAQHNELLEQDMYIAVWALKTQDLLWSSHIANASTFGEGISAMPSMHVSMATLMALSLSALNKKLGVLGWLYLVMIQIGSVHLGWHYALDGYVSIPLTIAIWYAVKKLVPSPNAIREKQPRMRPYA</sequence>
<dbReference type="EMBL" id="FLOC01000007">
    <property type="protein sequence ID" value="SBS29727.1"/>
    <property type="molecule type" value="Genomic_DNA"/>
</dbReference>
<dbReference type="OrthoDB" id="9816314at2"/>
<feature type="transmembrane region" description="Helical" evidence="1">
    <location>
        <begin position="323"/>
        <end position="341"/>
    </location>
</feature>
<protein>
    <recommendedName>
        <fullName evidence="2">Inositolphosphotransferase Aur1/Ipt1 domain-containing protein</fullName>
    </recommendedName>
</protein>
<dbReference type="RefSeq" id="WP_082861057.1">
    <property type="nucleotide sequence ID" value="NZ_FLOC01000007.1"/>
</dbReference>
<organism evidence="3 4">
    <name type="scientific">Marinomonas aquimarina</name>
    <dbReference type="NCBI Taxonomy" id="295068"/>
    <lineage>
        <taxon>Bacteria</taxon>
        <taxon>Pseudomonadati</taxon>
        <taxon>Pseudomonadota</taxon>
        <taxon>Gammaproteobacteria</taxon>
        <taxon>Oceanospirillales</taxon>
        <taxon>Oceanospirillaceae</taxon>
        <taxon>Marinomonas</taxon>
    </lineage>
</organism>
<gene>
    <name evidence="3" type="ORF">MAQ5080_01484</name>
</gene>
<feature type="transmembrane region" description="Helical" evidence="1">
    <location>
        <begin position="91"/>
        <end position="111"/>
    </location>
</feature>
<dbReference type="Pfam" id="PF14378">
    <property type="entry name" value="PAP2_3"/>
    <property type="match status" value="1"/>
</dbReference>
<name>A0A1A8TAV2_9GAMM</name>
<accession>A0A1A8TAV2</accession>
<feature type="transmembrane region" description="Helical" evidence="1">
    <location>
        <begin position="14"/>
        <end position="33"/>
    </location>
</feature>
<dbReference type="GO" id="GO:0016020">
    <property type="term" value="C:membrane"/>
    <property type="evidence" value="ECO:0007669"/>
    <property type="project" value="UniProtKB-SubCell"/>
</dbReference>
<dbReference type="InterPro" id="IPR026841">
    <property type="entry name" value="Aur1/Ipt1"/>
</dbReference>
<evidence type="ECO:0000313" key="4">
    <source>
        <dbReference type="Proteomes" id="UP000092627"/>
    </source>
</evidence>
<keyword evidence="1" id="KW-0812">Transmembrane</keyword>
<reference evidence="3 4" key="1">
    <citation type="submission" date="2016-06" db="EMBL/GenBank/DDBJ databases">
        <authorList>
            <person name="Kjaerup R.B."/>
            <person name="Dalgaard T.S."/>
            <person name="Juul-Madsen H.R."/>
        </authorList>
    </citation>
    <scope>NUCLEOTIDE SEQUENCE [LARGE SCALE GENOMIC DNA]</scope>
    <source>
        <strain evidence="3 4">CECT 5080</strain>
    </source>
</reference>
<dbReference type="Proteomes" id="UP000092627">
    <property type="component" value="Unassembled WGS sequence"/>
</dbReference>
<keyword evidence="1" id="KW-0472">Membrane</keyword>
<dbReference type="AlphaFoldDB" id="A0A1A8TAV2"/>
<evidence type="ECO:0000256" key="1">
    <source>
        <dbReference type="SAM" id="Phobius"/>
    </source>
</evidence>
<keyword evidence="4" id="KW-1185">Reference proteome</keyword>
<feature type="transmembrane region" description="Helical" evidence="1">
    <location>
        <begin position="39"/>
        <end position="67"/>
    </location>
</feature>